<accession>D7G2U9</accession>
<dbReference type="Proteomes" id="UP000002630">
    <property type="component" value="Unassembled WGS sequence"/>
</dbReference>
<name>D7G2U9_ECTSI</name>
<gene>
    <name evidence="1" type="ORF">Esi_0489_0006</name>
</gene>
<protein>
    <submittedName>
        <fullName evidence="1">Uncharacterized protein</fullName>
    </submittedName>
</protein>
<evidence type="ECO:0000313" key="1">
    <source>
        <dbReference type="EMBL" id="CBJ33453.1"/>
    </source>
</evidence>
<organism evidence="1 2">
    <name type="scientific">Ectocarpus siliculosus</name>
    <name type="common">Brown alga</name>
    <name type="synonym">Conferva siliculosa</name>
    <dbReference type="NCBI Taxonomy" id="2880"/>
    <lineage>
        <taxon>Eukaryota</taxon>
        <taxon>Sar</taxon>
        <taxon>Stramenopiles</taxon>
        <taxon>Ochrophyta</taxon>
        <taxon>PX clade</taxon>
        <taxon>Phaeophyceae</taxon>
        <taxon>Ectocarpales</taxon>
        <taxon>Ectocarpaceae</taxon>
        <taxon>Ectocarpus</taxon>
    </lineage>
</organism>
<dbReference type="EMBL" id="FN649760">
    <property type="protein sequence ID" value="CBJ33453.1"/>
    <property type="molecule type" value="Genomic_DNA"/>
</dbReference>
<dbReference type="InParanoid" id="D7G2U9"/>
<proteinExistence type="predicted"/>
<keyword evidence="2" id="KW-1185">Reference proteome</keyword>
<evidence type="ECO:0000313" key="2">
    <source>
        <dbReference type="Proteomes" id="UP000002630"/>
    </source>
</evidence>
<sequence>MIKKCGLLNSNQAFRHPIPDLSSFQDKERMAMPELPGPRSRISGFEHPQQHLPEMSKSVILQFPRQVNPISGEGSRVWYRGMQKVMDMGNLNRLWRVPAKNGLMYLGMSFVGALSAQPTSSLLR</sequence>
<dbReference type="AlphaFoldDB" id="D7G2U9"/>
<reference evidence="1 2" key="1">
    <citation type="journal article" date="2010" name="Nature">
        <title>The Ectocarpus genome and the independent evolution of multicellularity in brown algae.</title>
        <authorList>
            <person name="Cock J.M."/>
            <person name="Sterck L."/>
            <person name="Rouze P."/>
            <person name="Scornet D."/>
            <person name="Allen A.E."/>
            <person name="Amoutzias G."/>
            <person name="Anthouard V."/>
            <person name="Artiguenave F."/>
            <person name="Aury J.M."/>
            <person name="Badger J.H."/>
            <person name="Beszteri B."/>
            <person name="Billiau K."/>
            <person name="Bonnet E."/>
            <person name="Bothwell J.H."/>
            <person name="Bowler C."/>
            <person name="Boyen C."/>
            <person name="Brownlee C."/>
            <person name="Carrano C.J."/>
            <person name="Charrier B."/>
            <person name="Cho G.Y."/>
            <person name="Coelho S.M."/>
            <person name="Collen J."/>
            <person name="Corre E."/>
            <person name="Da Silva C."/>
            <person name="Delage L."/>
            <person name="Delaroque N."/>
            <person name="Dittami S.M."/>
            <person name="Doulbeau S."/>
            <person name="Elias M."/>
            <person name="Farnham G."/>
            <person name="Gachon C.M."/>
            <person name="Gschloessl B."/>
            <person name="Heesch S."/>
            <person name="Jabbari K."/>
            <person name="Jubin C."/>
            <person name="Kawai H."/>
            <person name="Kimura K."/>
            <person name="Kloareg B."/>
            <person name="Kupper F.C."/>
            <person name="Lang D."/>
            <person name="Le Bail A."/>
            <person name="Leblanc C."/>
            <person name="Lerouge P."/>
            <person name="Lohr M."/>
            <person name="Lopez P.J."/>
            <person name="Martens C."/>
            <person name="Maumus F."/>
            <person name="Michel G."/>
            <person name="Miranda-Saavedra D."/>
            <person name="Morales J."/>
            <person name="Moreau H."/>
            <person name="Motomura T."/>
            <person name="Nagasato C."/>
            <person name="Napoli C.A."/>
            <person name="Nelson D.R."/>
            <person name="Nyvall-Collen P."/>
            <person name="Peters A.F."/>
            <person name="Pommier C."/>
            <person name="Potin P."/>
            <person name="Poulain J."/>
            <person name="Quesneville H."/>
            <person name="Read B."/>
            <person name="Rensing S.A."/>
            <person name="Ritter A."/>
            <person name="Rousvoal S."/>
            <person name="Samanta M."/>
            <person name="Samson G."/>
            <person name="Schroeder D.C."/>
            <person name="Segurens B."/>
            <person name="Strittmatter M."/>
            <person name="Tonon T."/>
            <person name="Tregear J.W."/>
            <person name="Valentin K."/>
            <person name="von Dassow P."/>
            <person name="Yamagishi T."/>
            <person name="Van de Peer Y."/>
            <person name="Wincker P."/>
        </authorList>
    </citation>
    <scope>NUCLEOTIDE SEQUENCE [LARGE SCALE GENOMIC DNA]</scope>
    <source>
        <strain evidence="2">Ec32 / CCAP1310/4</strain>
    </source>
</reference>